<dbReference type="Gene3D" id="2.160.10.10">
    <property type="entry name" value="Hexapeptide repeat proteins"/>
    <property type="match status" value="1"/>
</dbReference>
<keyword evidence="2" id="KW-0677">Repeat</keyword>
<dbReference type="InterPro" id="IPR011004">
    <property type="entry name" value="Trimer_LpxA-like_sf"/>
</dbReference>
<dbReference type="InterPro" id="IPR051159">
    <property type="entry name" value="Hexapeptide_acetyltransf"/>
</dbReference>
<dbReference type="AlphaFoldDB" id="A0A7C9PK05"/>
<organism evidence="3 4">
    <name type="scientific">Ideonella livida</name>
    <dbReference type="NCBI Taxonomy" id="2707176"/>
    <lineage>
        <taxon>Bacteria</taxon>
        <taxon>Pseudomonadati</taxon>
        <taxon>Pseudomonadota</taxon>
        <taxon>Betaproteobacteria</taxon>
        <taxon>Burkholderiales</taxon>
        <taxon>Sphaerotilaceae</taxon>
        <taxon>Ideonella</taxon>
    </lineage>
</organism>
<evidence type="ECO:0000313" key="4">
    <source>
        <dbReference type="Proteomes" id="UP000484255"/>
    </source>
</evidence>
<gene>
    <name evidence="3" type="ORF">G3A44_22345</name>
</gene>
<keyword evidence="3" id="KW-0012">Acyltransferase</keyword>
<dbReference type="PANTHER" id="PTHR23416">
    <property type="entry name" value="SIALIC ACID SYNTHASE-RELATED"/>
    <property type="match status" value="1"/>
</dbReference>
<proteinExistence type="predicted"/>
<evidence type="ECO:0000256" key="2">
    <source>
        <dbReference type="ARBA" id="ARBA00022737"/>
    </source>
</evidence>
<dbReference type="Proteomes" id="UP000484255">
    <property type="component" value="Unassembled WGS sequence"/>
</dbReference>
<dbReference type="RefSeq" id="WP_163459962.1">
    <property type="nucleotide sequence ID" value="NZ_JAAGOH010000054.1"/>
</dbReference>
<dbReference type="EMBL" id="JAAGOH010000054">
    <property type="protein sequence ID" value="NDY93936.1"/>
    <property type="molecule type" value="Genomic_DNA"/>
</dbReference>
<keyword evidence="4" id="KW-1185">Reference proteome</keyword>
<protein>
    <submittedName>
        <fullName evidence="3">Acyltransferase</fullName>
    </submittedName>
</protein>
<dbReference type="CDD" id="cd04647">
    <property type="entry name" value="LbH_MAT_like"/>
    <property type="match status" value="1"/>
</dbReference>
<name>A0A7C9PK05_9BURK</name>
<dbReference type="GO" id="GO:0016746">
    <property type="term" value="F:acyltransferase activity"/>
    <property type="evidence" value="ECO:0007669"/>
    <property type="project" value="UniProtKB-KW"/>
</dbReference>
<dbReference type="SUPFAM" id="SSF51161">
    <property type="entry name" value="Trimeric LpxA-like enzymes"/>
    <property type="match status" value="1"/>
</dbReference>
<accession>A0A7C9PK05</accession>
<evidence type="ECO:0000313" key="3">
    <source>
        <dbReference type="EMBL" id="NDY93936.1"/>
    </source>
</evidence>
<evidence type="ECO:0000256" key="1">
    <source>
        <dbReference type="ARBA" id="ARBA00022679"/>
    </source>
</evidence>
<reference evidence="3 4" key="1">
    <citation type="submission" date="2020-02" db="EMBL/GenBank/DDBJ databases">
        <title>Ideonella bacterium strain TBM-1.</title>
        <authorList>
            <person name="Chen W.-M."/>
        </authorList>
    </citation>
    <scope>NUCLEOTIDE SEQUENCE [LARGE SCALE GENOMIC DNA]</scope>
    <source>
        <strain evidence="3 4">TBM-1</strain>
    </source>
</reference>
<sequence length="264" mass="28098">MLPALAHPAHRADIAACIEGFDPLPAAALDARQAPLPQLQVSHGGQAGPGPNRVLHHGLPADTQVSVRFEGGCTGAAVVLGPGLRGQLAVQVWGHDSLIHLGRDCTLKQTEIRSFQHHDLVVVGREVNTTGPNTWISGNHAGAGRPALIIGDDTMFSYDVVLRNTDAHPILSLADDQHLNVPRHGIVIEPHVWVGERVVILKDVRVGACSVLALGALVTRDVPRCALARGAPARAEARPGQYWARTFDPADLAKARAWMARYGG</sequence>
<dbReference type="PROSITE" id="PS00101">
    <property type="entry name" value="HEXAPEP_TRANSFERASES"/>
    <property type="match status" value="1"/>
</dbReference>
<dbReference type="InterPro" id="IPR018357">
    <property type="entry name" value="Hexapep_transf_CS"/>
</dbReference>
<keyword evidence="1 3" id="KW-0808">Transferase</keyword>
<comment type="caution">
    <text evidence="3">The sequence shown here is derived from an EMBL/GenBank/DDBJ whole genome shotgun (WGS) entry which is preliminary data.</text>
</comment>